<accession>A0A2V4ABS9</accession>
<evidence type="ECO:0000313" key="1">
    <source>
        <dbReference type="EMBL" id="PXY16572.1"/>
    </source>
</evidence>
<dbReference type="AlphaFoldDB" id="A0A2V4ABS9"/>
<dbReference type="EMBL" id="MASW01000024">
    <property type="protein sequence ID" value="PXY16572.1"/>
    <property type="molecule type" value="Genomic_DNA"/>
</dbReference>
<dbReference type="Gene3D" id="3.40.50.300">
    <property type="entry name" value="P-loop containing nucleotide triphosphate hydrolases"/>
    <property type="match status" value="1"/>
</dbReference>
<comment type="caution">
    <text evidence="1">The sequence shown here is derived from an EMBL/GenBank/DDBJ whole genome shotgun (WGS) entry which is preliminary data.</text>
</comment>
<protein>
    <submittedName>
        <fullName evidence="1">Uncharacterized protein</fullName>
    </submittedName>
</protein>
<keyword evidence="2" id="KW-1185">Reference proteome</keyword>
<dbReference type="RefSeq" id="WP_112278812.1">
    <property type="nucleotide sequence ID" value="NZ_CM009984.1"/>
</dbReference>
<dbReference type="InterPro" id="IPR027417">
    <property type="entry name" value="P-loop_NTPase"/>
</dbReference>
<gene>
    <name evidence="1" type="ORF">BAY60_35840</name>
</gene>
<geneLocation type="plasmid" evidence="2">
    <name>ppmurdsm45305</name>
</geneLocation>
<name>A0A2V4ABS9_9PSEU</name>
<evidence type="ECO:0000313" key="2">
    <source>
        <dbReference type="Proteomes" id="UP000249915"/>
    </source>
</evidence>
<dbReference type="Proteomes" id="UP000249915">
    <property type="component" value="Plasmid pPmurDSM45305"/>
</dbReference>
<keyword evidence="1" id="KW-0614">Plasmid</keyword>
<proteinExistence type="predicted"/>
<reference evidence="1 2" key="1">
    <citation type="submission" date="2016-07" db="EMBL/GenBank/DDBJ databases">
        <title>Draft genome sequence of Prauserella muralis DSM 45305, isolated from a mould-covered wall in an indoor environment.</title>
        <authorList>
            <person name="Ruckert C."/>
            <person name="Albersmeier A."/>
            <person name="Jiang C.-L."/>
            <person name="Jiang Y."/>
            <person name="Kalinowski J."/>
            <person name="Schneider O."/>
            <person name="Winkler A."/>
            <person name="Zotchev S.B."/>
        </authorList>
    </citation>
    <scope>NUCLEOTIDE SEQUENCE [LARGE SCALE GENOMIC DNA]</scope>
    <source>
        <strain evidence="1 2">DSM 45305</strain>
        <plasmid evidence="2">ppmurdsm45305</plasmid>
    </source>
</reference>
<organism evidence="1 2">
    <name type="scientific">Prauserella muralis</name>
    <dbReference type="NCBI Taxonomy" id="588067"/>
    <lineage>
        <taxon>Bacteria</taxon>
        <taxon>Bacillati</taxon>
        <taxon>Actinomycetota</taxon>
        <taxon>Actinomycetes</taxon>
        <taxon>Pseudonocardiales</taxon>
        <taxon>Pseudonocardiaceae</taxon>
        <taxon>Prauserella</taxon>
    </lineage>
</organism>
<sequence length="288" mass="29500">MPSTVLPAVPAPLLRGPLHADEDHPGCVALGPTPDGAGHARYPLATPRRMRHGVIVGDPGTGVGNLTTVLAVTARATMPLVTAYINGCPRLTNPALAHQSTVLLDGAEVADVARTALAALQRAVAARAALLADLRASSYPAAGLPALLVLIAGAHHVFDGHGERWAAVLRQAGTLGIGVVATVPALTLSSFGGSSTLRSLLLAQLVALRSSCPITHDLAAAPAETPTGVGRLIVGGEHVQFVSFRLSAGGTHALAERGRRRWLVAYPDTGLDGPTREAFGRLVHRGAA</sequence>